<sequence length="95" mass="10616">MVSECQPGVRVTMIATQVPDRRKPDADQVSNSIHWHAMTAEQQLAFYRLQGYGYRLLFVRNLLSGPLAIIAQHAQLATISSAGELDLQPDIRLRA</sequence>
<gene>
    <name evidence="1" type="ORF">GII14_01715</name>
</gene>
<evidence type="ECO:0000313" key="1">
    <source>
        <dbReference type="EMBL" id="QIJ03015.1"/>
    </source>
</evidence>
<dbReference type="EMBL" id="CP045857">
    <property type="protein sequence ID" value="QIJ03015.1"/>
    <property type="molecule type" value="Genomic_DNA"/>
</dbReference>
<dbReference type="AlphaFoldDB" id="A0A6G7LMY4"/>
<name>A0A6G7LMY4_9GAMM</name>
<evidence type="ECO:0000313" key="2">
    <source>
        <dbReference type="Proteomes" id="UP000502117"/>
    </source>
</evidence>
<protein>
    <submittedName>
        <fullName evidence="1">Uncharacterized protein</fullName>
    </submittedName>
</protein>
<organism evidence="1 2">
    <name type="scientific">Shewanella chilikensis</name>
    <dbReference type="NCBI Taxonomy" id="558541"/>
    <lineage>
        <taxon>Bacteria</taxon>
        <taxon>Pseudomonadati</taxon>
        <taxon>Pseudomonadota</taxon>
        <taxon>Gammaproteobacteria</taxon>
        <taxon>Alteromonadales</taxon>
        <taxon>Shewanellaceae</taxon>
        <taxon>Shewanella</taxon>
    </lineage>
</organism>
<dbReference type="Proteomes" id="UP000502117">
    <property type="component" value="Chromosome"/>
</dbReference>
<proteinExistence type="predicted"/>
<accession>A0A6G7LMY4</accession>
<reference evidence="1 2" key="1">
    <citation type="submission" date="2019-11" db="EMBL/GenBank/DDBJ databases">
        <title>Complete Genome Sequence of Shewanella chilikensis Strain DC57, Isolated from Corroded Seal Rings at a floating production facility in Australia.</title>
        <authorList>
            <person name="Salgar-Chaparro S.J."/>
            <person name="Castillo-Villamizar G.A."/>
            <person name="Poehlein A."/>
            <person name="Daniel R."/>
            <person name="Machuca L."/>
        </authorList>
    </citation>
    <scope>NUCLEOTIDE SEQUENCE [LARGE SCALE GENOMIC DNA]</scope>
    <source>
        <strain evidence="1 2">DC57</strain>
    </source>
</reference>
<dbReference type="KEGG" id="schk:GII14_01715"/>